<dbReference type="KEGG" id="nmy:CJ229_008170"/>
<dbReference type="AlphaFoldDB" id="A0AAF0YI30"/>
<evidence type="ECO:0000313" key="1">
    <source>
        <dbReference type="EMBL" id="WOS96048.1"/>
    </source>
</evidence>
<proteinExistence type="predicted"/>
<dbReference type="Gene3D" id="3.40.30.10">
    <property type="entry name" value="Glutaredoxin"/>
    <property type="match status" value="1"/>
</dbReference>
<dbReference type="SUPFAM" id="SSF52833">
    <property type="entry name" value="Thioredoxin-like"/>
    <property type="match status" value="1"/>
</dbReference>
<dbReference type="RefSeq" id="WP_317846566.1">
    <property type="nucleotide sequence ID" value="NZ_CP136964.1"/>
</dbReference>
<organism evidence="1 2">
    <name type="scientific">Nosocomiicoccus massiliensis</name>
    <dbReference type="NCBI Taxonomy" id="1232430"/>
    <lineage>
        <taxon>Bacteria</taxon>
        <taxon>Bacillati</taxon>
        <taxon>Bacillota</taxon>
        <taxon>Bacilli</taxon>
        <taxon>Bacillales</taxon>
        <taxon>Staphylococcaceae</taxon>
        <taxon>Nosocomiicoccus</taxon>
    </lineage>
</organism>
<protein>
    <submittedName>
        <fullName evidence="1">Thioredoxin family protein</fullName>
    </submittedName>
</protein>
<name>A0AAF0YI30_9STAP</name>
<dbReference type="EMBL" id="CP136964">
    <property type="protein sequence ID" value="WOS96048.1"/>
    <property type="molecule type" value="Genomic_DNA"/>
</dbReference>
<accession>A0AAF0YI30</accession>
<sequence length="184" mass="21604">MANNLTEWYDKALSAEEMRQQFTDLKEGFDNIYDNFSVKEDEHKDELQEKNFKVLGIIEPWCAHCMLNTPILLRLTEAYDFEAKFVLRDENLNLMEQYQTNGKNIIPIYVVLDENNNEIGKWGPFAPEVKKTSDEAKKHIPSKDDPTYDEKFKKVIGELREQFKSDEALWEAAYKDIQKTLLDA</sequence>
<evidence type="ECO:0000313" key="2">
    <source>
        <dbReference type="Proteomes" id="UP000243626"/>
    </source>
</evidence>
<gene>
    <name evidence="1" type="ORF">CJ229_008170</name>
</gene>
<reference evidence="2" key="1">
    <citation type="submission" date="2017-09" db="EMBL/GenBank/DDBJ databases">
        <title>Bacterial strain isolated from the female urinary microbiota.</title>
        <authorList>
            <person name="Thomas-White K."/>
            <person name="Kumar N."/>
            <person name="Forster S."/>
            <person name="Putonti C."/>
            <person name="Lawley T."/>
            <person name="Wolfe A.J."/>
        </authorList>
    </citation>
    <scope>NUCLEOTIDE SEQUENCE [LARGE SCALE GENOMIC DNA]</scope>
    <source>
        <strain evidence="2">UMB0959</strain>
    </source>
</reference>
<reference evidence="1 2" key="2">
    <citation type="submission" date="2023-10" db="EMBL/GenBank/DDBJ databases">
        <authorList>
            <person name="Choi B."/>
        </authorList>
    </citation>
    <scope>NUCLEOTIDE SEQUENCE [LARGE SCALE GENOMIC DNA]</scope>
    <source>
        <strain evidence="1 2">UMB0959</strain>
    </source>
</reference>
<dbReference type="InterPro" id="IPR036249">
    <property type="entry name" value="Thioredoxin-like_sf"/>
</dbReference>
<dbReference type="Proteomes" id="UP000243626">
    <property type="component" value="Chromosome"/>
</dbReference>
<dbReference type="Pfam" id="PF14595">
    <property type="entry name" value="Thioredoxin_9"/>
    <property type="match status" value="1"/>
</dbReference>
<keyword evidence="2" id="KW-1185">Reference proteome</keyword>